<dbReference type="Proteomes" id="UP001603857">
    <property type="component" value="Unassembled WGS sequence"/>
</dbReference>
<keyword evidence="2" id="KW-1185">Reference proteome</keyword>
<name>A0ABD1M3V6_9FABA</name>
<reference evidence="1 2" key="1">
    <citation type="submission" date="2024-08" db="EMBL/GenBank/DDBJ databases">
        <title>Insights into the chromosomal genome structure of Flemingia macrophylla.</title>
        <authorList>
            <person name="Ding Y."/>
            <person name="Zhao Y."/>
            <person name="Bi W."/>
            <person name="Wu M."/>
            <person name="Zhao G."/>
            <person name="Gong Y."/>
            <person name="Li W."/>
            <person name="Zhang P."/>
        </authorList>
    </citation>
    <scope>NUCLEOTIDE SEQUENCE [LARGE SCALE GENOMIC DNA]</scope>
    <source>
        <strain evidence="1">DYQJB</strain>
        <tissue evidence="1">Leaf</tissue>
    </source>
</reference>
<organism evidence="1 2">
    <name type="scientific">Flemingia macrophylla</name>
    <dbReference type="NCBI Taxonomy" id="520843"/>
    <lineage>
        <taxon>Eukaryota</taxon>
        <taxon>Viridiplantae</taxon>
        <taxon>Streptophyta</taxon>
        <taxon>Embryophyta</taxon>
        <taxon>Tracheophyta</taxon>
        <taxon>Spermatophyta</taxon>
        <taxon>Magnoliopsida</taxon>
        <taxon>eudicotyledons</taxon>
        <taxon>Gunneridae</taxon>
        <taxon>Pentapetalae</taxon>
        <taxon>rosids</taxon>
        <taxon>fabids</taxon>
        <taxon>Fabales</taxon>
        <taxon>Fabaceae</taxon>
        <taxon>Papilionoideae</taxon>
        <taxon>50 kb inversion clade</taxon>
        <taxon>NPAAA clade</taxon>
        <taxon>indigoferoid/millettioid clade</taxon>
        <taxon>Phaseoleae</taxon>
        <taxon>Flemingia</taxon>
    </lineage>
</organism>
<gene>
    <name evidence="1" type="ORF">Fmac_018050</name>
</gene>
<dbReference type="AlphaFoldDB" id="A0ABD1M3V6"/>
<evidence type="ECO:0000313" key="1">
    <source>
        <dbReference type="EMBL" id="KAL2330469.1"/>
    </source>
</evidence>
<proteinExistence type="predicted"/>
<sequence>MTIIGSGSGQPQFISSTRNRSLSNAPLIENSESNQIVVPDENTWQSIVELNIPGCPTSSFGLLLK</sequence>
<accession>A0ABD1M3V6</accession>
<evidence type="ECO:0000313" key="2">
    <source>
        <dbReference type="Proteomes" id="UP001603857"/>
    </source>
</evidence>
<protein>
    <submittedName>
        <fullName evidence="1">Uncharacterized protein</fullName>
    </submittedName>
</protein>
<dbReference type="EMBL" id="JBGMDY010000006">
    <property type="protein sequence ID" value="KAL2330469.1"/>
    <property type="molecule type" value="Genomic_DNA"/>
</dbReference>
<comment type="caution">
    <text evidence="1">The sequence shown here is derived from an EMBL/GenBank/DDBJ whole genome shotgun (WGS) entry which is preliminary data.</text>
</comment>